<dbReference type="PANTHER" id="PTHR35798:SF1">
    <property type="entry name" value="CELL DIVISION PROTEIN SEPF"/>
    <property type="match status" value="1"/>
</dbReference>
<dbReference type="InterPro" id="IPR007561">
    <property type="entry name" value="Cell_div_SepF/SepF-rel"/>
</dbReference>
<accession>A0ABU9LH91</accession>
<feature type="region of interest" description="Disordered" evidence="6">
    <location>
        <begin position="17"/>
        <end position="63"/>
    </location>
</feature>
<dbReference type="Gene3D" id="3.30.110.150">
    <property type="entry name" value="SepF-like protein"/>
    <property type="match status" value="1"/>
</dbReference>
<dbReference type="GO" id="GO:0051301">
    <property type="term" value="P:cell division"/>
    <property type="evidence" value="ECO:0007669"/>
    <property type="project" value="UniProtKB-KW"/>
</dbReference>
<comment type="subcellular location">
    <subcellularLocation>
        <location evidence="5">Cytoplasm</location>
    </subcellularLocation>
    <text evidence="5">Localizes to the division site, in a FtsZ-dependent manner.</text>
</comment>
<keyword evidence="1 5" id="KW-0132">Cell division</keyword>
<dbReference type="Pfam" id="PF04472">
    <property type="entry name" value="SepF"/>
    <property type="match status" value="1"/>
</dbReference>
<organism evidence="7 8">
    <name type="scientific">Kurthia gibsonii</name>
    <dbReference type="NCBI Taxonomy" id="33946"/>
    <lineage>
        <taxon>Bacteria</taxon>
        <taxon>Bacillati</taxon>
        <taxon>Bacillota</taxon>
        <taxon>Bacilli</taxon>
        <taxon>Bacillales</taxon>
        <taxon>Caryophanaceae</taxon>
        <taxon>Kurthia</taxon>
    </lineage>
</organism>
<reference evidence="7 8" key="1">
    <citation type="submission" date="2024-04" db="EMBL/GenBank/DDBJ databases">
        <authorList>
            <person name="Wu Y.S."/>
            <person name="Zhang L."/>
        </authorList>
    </citation>
    <scope>NUCLEOTIDE SEQUENCE [LARGE SCALE GENOMIC DNA]</scope>
    <source>
        <strain evidence="7 8">KG-01</strain>
    </source>
</reference>
<sequence>MKNVVKNFFRLDDEEFYEEEETTSTQVKSKQQPEAQPPVQEVSKNAMAIPNRPRPNKSKKPTAVPTVIENEQVGSIHNVVSFTQKTSKVILFEPFSYTEVENIGDCLKNKRAAVVNLQRIDKVQGSRMIDFLSGVIFALNGDIKQVGSNIFLCTPDNVEVDGAISNYHFDD</sequence>
<keyword evidence="5" id="KW-0963">Cytoplasm</keyword>
<feature type="compositionally biased region" description="Low complexity" evidence="6">
    <location>
        <begin position="32"/>
        <end position="42"/>
    </location>
</feature>
<comment type="function">
    <text evidence="4 5">Cell division protein that is part of the divisome complex and is recruited early to the Z-ring. Probably stimulates Z-ring formation, perhaps through the cross-linking of FtsZ protofilaments. Its function overlaps with FtsA.</text>
</comment>
<evidence type="ECO:0000256" key="3">
    <source>
        <dbReference type="ARBA" id="ARBA00023306"/>
    </source>
</evidence>
<dbReference type="InterPro" id="IPR038594">
    <property type="entry name" value="SepF-like_sf"/>
</dbReference>
<evidence type="ECO:0000256" key="1">
    <source>
        <dbReference type="ARBA" id="ARBA00022618"/>
    </source>
</evidence>
<evidence type="ECO:0000313" key="7">
    <source>
        <dbReference type="EMBL" id="MEL5986974.1"/>
    </source>
</evidence>
<dbReference type="PANTHER" id="PTHR35798">
    <property type="entry name" value="CELL DIVISION PROTEIN SEPF"/>
    <property type="match status" value="1"/>
</dbReference>
<dbReference type="HAMAP" id="MF_01197">
    <property type="entry name" value="SepF"/>
    <property type="match status" value="1"/>
</dbReference>
<dbReference type="InterPro" id="IPR023052">
    <property type="entry name" value="Cell_div_SepF"/>
</dbReference>
<evidence type="ECO:0000256" key="4">
    <source>
        <dbReference type="ARBA" id="ARBA00044936"/>
    </source>
</evidence>
<dbReference type="RefSeq" id="WP_325921845.1">
    <property type="nucleotide sequence ID" value="NZ_CP147847.1"/>
</dbReference>
<dbReference type="Proteomes" id="UP001398420">
    <property type="component" value="Unassembled WGS sequence"/>
</dbReference>
<evidence type="ECO:0000256" key="6">
    <source>
        <dbReference type="SAM" id="MobiDB-lite"/>
    </source>
</evidence>
<keyword evidence="2 5" id="KW-0717">Septation</keyword>
<keyword evidence="8" id="KW-1185">Reference proteome</keyword>
<gene>
    <name evidence="5 7" type="primary">sepF</name>
    <name evidence="7" type="ORF">AAF454_00895</name>
</gene>
<evidence type="ECO:0000256" key="2">
    <source>
        <dbReference type="ARBA" id="ARBA00023210"/>
    </source>
</evidence>
<proteinExistence type="inferred from homology"/>
<evidence type="ECO:0000256" key="5">
    <source>
        <dbReference type="HAMAP-Rule" id="MF_01197"/>
    </source>
</evidence>
<dbReference type="EMBL" id="JBCEWA010000001">
    <property type="protein sequence ID" value="MEL5986974.1"/>
    <property type="molecule type" value="Genomic_DNA"/>
</dbReference>
<name>A0ABU9LH91_9BACL</name>
<evidence type="ECO:0000313" key="8">
    <source>
        <dbReference type="Proteomes" id="UP001398420"/>
    </source>
</evidence>
<comment type="subunit">
    <text evidence="5">Homodimer. Interacts with FtsZ.</text>
</comment>
<comment type="caution">
    <text evidence="7">The sequence shown here is derived from an EMBL/GenBank/DDBJ whole genome shotgun (WGS) entry which is preliminary data.</text>
</comment>
<comment type="similarity">
    <text evidence="5">Belongs to the SepF family.</text>
</comment>
<protein>
    <recommendedName>
        <fullName evidence="5">Cell division protein SepF</fullName>
    </recommendedName>
</protein>
<keyword evidence="3 5" id="KW-0131">Cell cycle</keyword>